<organism evidence="2 3">
    <name type="scientific">Daphnia pulex</name>
    <name type="common">Water flea</name>
    <dbReference type="NCBI Taxonomy" id="6669"/>
    <lineage>
        <taxon>Eukaryota</taxon>
        <taxon>Metazoa</taxon>
        <taxon>Ecdysozoa</taxon>
        <taxon>Arthropoda</taxon>
        <taxon>Crustacea</taxon>
        <taxon>Branchiopoda</taxon>
        <taxon>Diplostraca</taxon>
        <taxon>Cladocera</taxon>
        <taxon>Anomopoda</taxon>
        <taxon>Daphniidae</taxon>
        <taxon>Daphnia</taxon>
    </lineage>
</organism>
<evidence type="ECO:0000313" key="3">
    <source>
        <dbReference type="Proteomes" id="UP000000305"/>
    </source>
</evidence>
<feature type="transmembrane region" description="Helical" evidence="1">
    <location>
        <begin position="6"/>
        <end position="25"/>
    </location>
</feature>
<keyword evidence="1" id="KW-0812">Transmembrane</keyword>
<accession>E9GFL3</accession>
<reference evidence="2 3" key="1">
    <citation type="journal article" date="2011" name="Science">
        <title>The ecoresponsive genome of Daphnia pulex.</title>
        <authorList>
            <person name="Colbourne J.K."/>
            <person name="Pfrender M.E."/>
            <person name="Gilbert D."/>
            <person name="Thomas W.K."/>
            <person name="Tucker A."/>
            <person name="Oakley T.H."/>
            <person name="Tokishita S."/>
            <person name="Aerts A."/>
            <person name="Arnold G.J."/>
            <person name="Basu M.K."/>
            <person name="Bauer D.J."/>
            <person name="Caceres C.E."/>
            <person name="Carmel L."/>
            <person name="Casola C."/>
            <person name="Choi J.H."/>
            <person name="Detter J.C."/>
            <person name="Dong Q."/>
            <person name="Dusheyko S."/>
            <person name="Eads B.D."/>
            <person name="Frohlich T."/>
            <person name="Geiler-Samerotte K.A."/>
            <person name="Gerlach D."/>
            <person name="Hatcher P."/>
            <person name="Jogdeo S."/>
            <person name="Krijgsveld J."/>
            <person name="Kriventseva E.V."/>
            <person name="Kultz D."/>
            <person name="Laforsch C."/>
            <person name="Lindquist E."/>
            <person name="Lopez J."/>
            <person name="Manak J.R."/>
            <person name="Muller J."/>
            <person name="Pangilinan J."/>
            <person name="Patwardhan R.P."/>
            <person name="Pitluck S."/>
            <person name="Pritham E.J."/>
            <person name="Rechtsteiner A."/>
            <person name="Rho M."/>
            <person name="Rogozin I.B."/>
            <person name="Sakarya O."/>
            <person name="Salamov A."/>
            <person name="Schaack S."/>
            <person name="Shapiro H."/>
            <person name="Shiga Y."/>
            <person name="Skalitzky C."/>
            <person name="Smith Z."/>
            <person name="Souvorov A."/>
            <person name="Sung W."/>
            <person name="Tang Z."/>
            <person name="Tsuchiya D."/>
            <person name="Tu H."/>
            <person name="Vos H."/>
            <person name="Wang M."/>
            <person name="Wolf Y.I."/>
            <person name="Yamagata H."/>
            <person name="Yamada T."/>
            <person name="Ye Y."/>
            <person name="Shaw J.R."/>
            <person name="Andrews J."/>
            <person name="Crease T.J."/>
            <person name="Tang H."/>
            <person name="Lucas S.M."/>
            <person name="Robertson H.M."/>
            <person name="Bork P."/>
            <person name="Koonin E.V."/>
            <person name="Zdobnov E.M."/>
            <person name="Grigoriev I.V."/>
            <person name="Lynch M."/>
            <person name="Boore J.L."/>
        </authorList>
    </citation>
    <scope>NUCLEOTIDE SEQUENCE [LARGE SCALE GENOMIC DNA]</scope>
</reference>
<evidence type="ECO:0000313" key="2">
    <source>
        <dbReference type="EMBL" id="EFX81655.1"/>
    </source>
</evidence>
<gene>
    <name evidence="2" type="ORF">DAPPUDRAFT_242001</name>
</gene>
<proteinExistence type="predicted"/>
<sequence>MGSYTLGTLHVDVCVLVLTANFNIFHREDRKHFRKTPIPSNVNLKKERPVCISFMLEGHGDQYLIRRRMLFMGVVSLIGGSTTGVLMSPRYCTEVYKYYTTKAPEFYTITYAAPNHHTDALKYYSAPELLHHQGDGLLIAPIFLNTTLFPAATPRLPLITPPKRVEYYTEAPKYYSAPIYTTTTEAAKYYAVPTYYTEAALSCYVEQKYYTAAPVHYTTTYATPQPPKAAYYTEMYAAPAYYTETPHYYNTESLKYYTTTYAAPSYYTYVPNQLWRRAPVGCCIVDGWVDCWCSDVSLWKPNRNAAAFQHKLRNDQLLHRSLIPQLPLPPSHCTDALKYYSTLTYYTTKATDCYTEVPADYSTKRVEYYTEAPKYYSAPIYTTTTEAAKYCAVPTYYTEAALSCYVEQKYYTDAPVYYTTTCATPQPPTPKKPPITQQLYYTEAPKYYITKAPEFYTSINYTTTYAAPSYYTYVPKYYCASSYYTTKATEQDYACCPILLHQGSQAPADYSTKTVEYYTEAAKYFSALIYTTTTEAAKNDAVPTCYTEAALSCYVELKYYTDAVAYFTTTHATPSYNTAAPKYYTEEAAFYTTTYAA</sequence>
<dbReference type="KEGG" id="dpx:DAPPUDRAFT_242001"/>
<dbReference type="PANTHER" id="PTHR23263:SF124">
    <property type="entry name" value="SMALL PROLINE-RICH PROTEIN 3"/>
    <property type="match status" value="1"/>
</dbReference>
<keyword evidence="3" id="KW-1185">Reference proteome</keyword>
<dbReference type="STRING" id="6669.E9GFL3"/>
<dbReference type="OrthoDB" id="6404952at2759"/>
<dbReference type="InParanoid" id="E9GFL3"/>
<name>E9GFL3_DAPPU</name>
<dbReference type="PANTHER" id="PTHR23263">
    <property type="entry name" value="SMALL PROLINE-RICH PROTEIN"/>
    <property type="match status" value="1"/>
</dbReference>
<dbReference type="AlphaFoldDB" id="E9GFL3"/>
<dbReference type="EMBL" id="GL732542">
    <property type="protein sequence ID" value="EFX81655.1"/>
    <property type="molecule type" value="Genomic_DNA"/>
</dbReference>
<dbReference type="HOGENOM" id="CLU_468740_0_0_1"/>
<protein>
    <submittedName>
        <fullName evidence="2">Uncharacterized protein</fullName>
    </submittedName>
</protein>
<evidence type="ECO:0000256" key="1">
    <source>
        <dbReference type="SAM" id="Phobius"/>
    </source>
</evidence>
<keyword evidence="1" id="KW-0472">Membrane</keyword>
<keyword evidence="1" id="KW-1133">Transmembrane helix</keyword>
<feature type="transmembrane region" description="Helical" evidence="1">
    <location>
        <begin position="69"/>
        <end position="87"/>
    </location>
</feature>
<dbReference type="Proteomes" id="UP000000305">
    <property type="component" value="Unassembled WGS sequence"/>
</dbReference>